<evidence type="ECO:0008006" key="3">
    <source>
        <dbReference type="Google" id="ProtNLM"/>
    </source>
</evidence>
<reference evidence="1" key="1">
    <citation type="journal article" date="2022" name="bioRxiv">
        <title>Sequencing and chromosome-scale assembly of the giantPleurodeles waltlgenome.</title>
        <authorList>
            <person name="Brown T."/>
            <person name="Elewa A."/>
            <person name="Iarovenko S."/>
            <person name="Subramanian E."/>
            <person name="Araus A.J."/>
            <person name="Petzold A."/>
            <person name="Susuki M."/>
            <person name="Suzuki K.-i.T."/>
            <person name="Hayashi T."/>
            <person name="Toyoda A."/>
            <person name="Oliveira C."/>
            <person name="Osipova E."/>
            <person name="Leigh N.D."/>
            <person name="Simon A."/>
            <person name="Yun M.H."/>
        </authorList>
    </citation>
    <scope>NUCLEOTIDE SEQUENCE</scope>
    <source>
        <strain evidence="1">20211129_DDA</strain>
        <tissue evidence="1">Liver</tissue>
    </source>
</reference>
<dbReference type="Proteomes" id="UP001066276">
    <property type="component" value="Chromosome 6"/>
</dbReference>
<gene>
    <name evidence="1" type="ORF">NDU88_004431</name>
</gene>
<evidence type="ECO:0000313" key="2">
    <source>
        <dbReference type="Proteomes" id="UP001066276"/>
    </source>
</evidence>
<dbReference type="AlphaFoldDB" id="A0AAV7QFW2"/>
<evidence type="ECO:0000313" key="1">
    <source>
        <dbReference type="EMBL" id="KAJ1138040.1"/>
    </source>
</evidence>
<accession>A0AAV7QFW2</accession>
<sequence>MGNIQSALRRTTRRRRATSGAKVMVRSDGTLSLDRRCQEWEEWGVPPVVAHTKYLLWVTLEFGYCVCEVWVGRCERNWTTALSRGFEWEALKIVIRGESLAKIYGIRKKLDRELPQQEDALNALQRQIDNGGVLENESQVVRGLIGAL</sequence>
<comment type="caution">
    <text evidence="1">The sequence shown here is derived from an EMBL/GenBank/DDBJ whole genome shotgun (WGS) entry which is preliminary data.</text>
</comment>
<keyword evidence="2" id="KW-1185">Reference proteome</keyword>
<protein>
    <recommendedName>
        <fullName evidence="3">RNase H type-1 domain-containing protein</fullName>
    </recommendedName>
</protein>
<organism evidence="1 2">
    <name type="scientific">Pleurodeles waltl</name>
    <name type="common">Iberian ribbed newt</name>
    <dbReference type="NCBI Taxonomy" id="8319"/>
    <lineage>
        <taxon>Eukaryota</taxon>
        <taxon>Metazoa</taxon>
        <taxon>Chordata</taxon>
        <taxon>Craniata</taxon>
        <taxon>Vertebrata</taxon>
        <taxon>Euteleostomi</taxon>
        <taxon>Amphibia</taxon>
        <taxon>Batrachia</taxon>
        <taxon>Caudata</taxon>
        <taxon>Salamandroidea</taxon>
        <taxon>Salamandridae</taxon>
        <taxon>Pleurodelinae</taxon>
        <taxon>Pleurodeles</taxon>
    </lineage>
</organism>
<dbReference type="EMBL" id="JANPWB010000010">
    <property type="protein sequence ID" value="KAJ1138040.1"/>
    <property type="molecule type" value="Genomic_DNA"/>
</dbReference>
<name>A0AAV7QFW2_PLEWA</name>
<proteinExistence type="predicted"/>